<dbReference type="InterPro" id="IPR022793">
    <property type="entry name" value="Rrn10"/>
</dbReference>
<evidence type="ECO:0000256" key="1">
    <source>
        <dbReference type="SAM" id="MobiDB-lite"/>
    </source>
</evidence>
<dbReference type="HOGENOM" id="CLU_122953_0_0_1"/>
<dbReference type="GO" id="GO:0042790">
    <property type="term" value="P:nucleolar large rRNA transcription by RNA polymerase I"/>
    <property type="evidence" value="ECO:0007669"/>
    <property type="project" value="EnsemblFungi"/>
</dbReference>
<dbReference type="OMA" id="HLINCFD"/>
<dbReference type="FunCoup" id="I2GX10">
    <property type="interactions" value="55"/>
</dbReference>
<dbReference type="RefSeq" id="XP_004178181.1">
    <property type="nucleotide sequence ID" value="XM_004178133.1"/>
</dbReference>
<keyword evidence="3" id="KW-1185">Reference proteome</keyword>
<dbReference type="GO" id="GO:0045943">
    <property type="term" value="P:positive regulation of transcription by RNA polymerase I"/>
    <property type="evidence" value="ECO:0007669"/>
    <property type="project" value="EnsemblFungi"/>
</dbReference>
<dbReference type="OrthoDB" id="2565191at2759"/>
<dbReference type="Proteomes" id="UP000002866">
    <property type="component" value="Chromosome 1"/>
</dbReference>
<dbReference type="Pfam" id="PF05234">
    <property type="entry name" value="UAF_Rrn10"/>
    <property type="match status" value="1"/>
</dbReference>
<gene>
    <name evidence="2" type="primary">TBLA0A08730</name>
    <name evidence="2" type="ORF">TBLA_0A08730</name>
</gene>
<proteinExistence type="predicted"/>
<dbReference type="KEGG" id="tbl:TBLA_0A08730"/>
<dbReference type="eggNOG" id="ENOG502S1BQ">
    <property type="taxonomic scope" value="Eukaryota"/>
</dbReference>
<dbReference type="EMBL" id="HE806316">
    <property type="protein sequence ID" value="CCH58662.1"/>
    <property type="molecule type" value="Genomic_DNA"/>
</dbReference>
<reference evidence="2 3" key="1">
    <citation type="journal article" date="2011" name="Proc. Natl. Acad. Sci. U.S.A.">
        <title>Evolutionary erosion of yeast sex chromosomes by mating-type switching accidents.</title>
        <authorList>
            <person name="Gordon J.L."/>
            <person name="Armisen D."/>
            <person name="Proux-Wera E."/>
            <person name="Oheigeartaigh S.S."/>
            <person name="Byrne K.P."/>
            <person name="Wolfe K.H."/>
        </authorList>
    </citation>
    <scope>NUCLEOTIDE SEQUENCE [LARGE SCALE GENOMIC DNA]</scope>
    <source>
        <strain evidence="3">ATCC 34711 / CBS 6284 / DSM 70876 / NBRC 10599 / NRRL Y-10934 / UCD 77-7</strain>
    </source>
</reference>
<dbReference type="InParanoid" id="I2GX10"/>
<accession>I2GX10</accession>
<organism evidence="2 3">
    <name type="scientific">Henningerozyma blattae (strain ATCC 34711 / CBS 6284 / DSM 70876 / NBRC 10599 / NRRL Y-10934 / UCD 77-7)</name>
    <name type="common">Yeast</name>
    <name type="synonym">Tetrapisispora blattae</name>
    <dbReference type="NCBI Taxonomy" id="1071380"/>
    <lineage>
        <taxon>Eukaryota</taxon>
        <taxon>Fungi</taxon>
        <taxon>Dikarya</taxon>
        <taxon>Ascomycota</taxon>
        <taxon>Saccharomycotina</taxon>
        <taxon>Saccharomycetes</taxon>
        <taxon>Saccharomycetales</taxon>
        <taxon>Saccharomycetaceae</taxon>
        <taxon>Henningerozyma</taxon>
    </lineage>
</organism>
<dbReference type="GO" id="GO:0001181">
    <property type="term" value="F:RNA polymerase I general transcription initiation factor activity"/>
    <property type="evidence" value="ECO:0007669"/>
    <property type="project" value="EnsemblFungi"/>
</dbReference>
<evidence type="ECO:0000313" key="2">
    <source>
        <dbReference type="EMBL" id="CCH58662.1"/>
    </source>
</evidence>
<dbReference type="PANTHER" id="PTHR28054:SF1">
    <property type="entry name" value="RNA POLYMERASE I-SPECIFIC TRANSCRIPTION INITIATION FACTOR RRN10"/>
    <property type="match status" value="1"/>
</dbReference>
<feature type="region of interest" description="Disordered" evidence="1">
    <location>
        <begin position="126"/>
        <end position="168"/>
    </location>
</feature>
<dbReference type="PANTHER" id="PTHR28054">
    <property type="entry name" value="RNA POLYMERASE I-SPECIFIC TRANSCRIPTION INITIATION FACTOR RRN10"/>
    <property type="match status" value="1"/>
</dbReference>
<dbReference type="AlphaFoldDB" id="I2GX10"/>
<feature type="compositionally biased region" description="Basic and acidic residues" evidence="1">
    <location>
        <begin position="159"/>
        <end position="168"/>
    </location>
</feature>
<dbReference type="STRING" id="1071380.I2GX10"/>
<evidence type="ECO:0008006" key="4">
    <source>
        <dbReference type="Google" id="ProtNLM"/>
    </source>
</evidence>
<name>I2GX10_HENB6</name>
<dbReference type="GeneID" id="14493486"/>
<sequence length="168" mass="18995">MAEDTIYDACSGNIKHKHHSKKDLPASADEILAFKLNHEIPIPYKSREELDEIASIDATENIYRGSLIPQVDLKVLHYYASQLCLLKYPELSNRMDETALITLGLLVEQWVEDYLTTEASSIIEKQVESEEEEKDTDNNGVNLETKIRTGPSRTISKGTDIKDESVDI</sequence>
<protein>
    <recommendedName>
        <fullName evidence="4">RNA polymerase I-specific transcription initiation factor RRN10</fullName>
    </recommendedName>
</protein>
<dbReference type="GO" id="GO:0001165">
    <property type="term" value="F:RNA polymerase I cis-regulatory region sequence-specific DNA binding"/>
    <property type="evidence" value="ECO:0007669"/>
    <property type="project" value="EnsemblFungi"/>
</dbReference>
<evidence type="ECO:0000313" key="3">
    <source>
        <dbReference type="Proteomes" id="UP000002866"/>
    </source>
</evidence>
<dbReference type="GO" id="GO:0000500">
    <property type="term" value="C:RNA polymerase I upstream activating factor complex"/>
    <property type="evidence" value="ECO:0007669"/>
    <property type="project" value="EnsemblFungi"/>
</dbReference>